<evidence type="ECO:0000313" key="7">
    <source>
        <dbReference type="Proteomes" id="UP000253517"/>
    </source>
</evidence>
<feature type="transmembrane region" description="Helical" evidence="5">
    <location>
        <begin position="171"/>
        <end position="189"/>
    </location>
</feature>
<feature type="transmembrane region" description="Helical" evidence="5">
    <location>
        <begin position="45"/>
        <end position="63"/>
    </location>
</feature>
<protein>
    <submittedName>
        <fullName evidence="6">BASS family bile acid:Na+ symporter</fullName>
    </submittedName>
</protein>
<dbReference type="AlphaFoldDB" id="A0A369A6U7"/>
<evidence type="ECO:0000256" key="1">
    <source>
        <dbReference type="ARBA" id="ARBA00004141"/>
    </source>
</evidence>
<sequence>MQTNVLTEVFLPLSLAAIMLGLGLSLTPDDFTRIVRFPKSVATGLLNQVILLPVIGFLVVTFVPVSPELAVGLMVLAACPGGVTSNLITHLSRGNTALSITLTAITSVITIFTIPLIVNLSLSHFMSQTAEIRLPVGTTMIQIFGITLLPVSIGMLIRYKAPQFASRADRPMRIFSAVVFALIVLAAILKERENLPEYIRTAGLAALLLNLATMLIGWIAGLMAGLSTEDKISVIIESGIQNGTLGIVITATLLKNPAMTVAPALYSLIMFLTGGLMIFFFNRKHKAIN</sequence>
<evidence type="ECO:0000256" key="4">
    <source>
        <dbReference type="ARBA" id="ARBA00023136"/>
    </source>
</evidence>
<name>A0A369A6U7_9FLAO</name>
<feature type="transmembrane region" description="Helical" evidence="5">
    <location>
        <begin position="100"/>
        <end position="120"/>
    </location>
</feature>
<evidence type="ECO:0000256" key="3">
    <source>
        <dbReference type="ARBA" id="ARBA00022989"/>
    </source>
</evidence>
<accession>A0A369A6U7</accession>
<dbReference type="EMBL" id="QPJS01000001">
    <property type="protein sequence ID" value="RCX04873.1"/>
    <property type="molecule type" value="Genomic_DNA"/>
</dbReference>
<dbReference type="GO" id="GO:0016020">
    <property type="term" value="C:membrane"/>
    <property type="evidence" value="ECO:0007669"/>
    <property type="project" value="UniProtKB-SubCell"/>
</dbReference>
<feature type="transmembrane region" description="Helical" evidence="5">
    <location>
        <begin position="201"/>
        <end position="222"/>
    </location>
</feature>
<dbReference type="Gene3D" id="1.20.1530.20">
    <property type="match status" value="1"/>
</dbReference>
<evidence type="ECO:0000256" key="2">
    <source>
        <dbReference type="ARBA" id="ARBA00022692"/>
    </source>
</evidence>
<feature type="transmembrane region" description="Helical" evidence="5">
    <location>
        <begin position="6"/>
        <end position="24"/>
    </location>
</feature>
<dbReference type="PANTHER" id="PTHR10361">
    <property type="entry name" value="SODIUM-BILE ACID COTRANSPORTER"/>
    <property type="match status" value="1"/>
</dbReference>
<feature type="transmembrane region" description="Helical" evidence="5">
    <location>
        <begin position="140"/>
        <end position="159"/>
    </location>
</feature>
<reference evidence="6 7" key="1">
    <citation type="submission" date="2018-07" db="EMBL/GenBank/DDBJ databases">
        <title>Genomic Encyclopedia of Type Strains, Phase IV (KMG-IV): sequencing the most valuable type-strain genomes for metagenomic binning, comparative biology and taxonomic classification.</title>
        <authorList>
            <person name="Goeker M."/>
        </authorList>
    </citation>
    <scope>NUCLEOTIDE SEQUENCE [LARGE SCALE GENOMIC DNA]</scope>
    <source>
        <strain evidence="6 7">DSM 21410</strain>
    </source>
</reference>
<dbReference type="InterPro" id="IPR038770">
    <property type="entry name" value="Na+/solute_symporter_sf"/>
</dbReference>
<keyword evidence="3 5" id="KW-1133">Transmembrane helix</keyword>
<dbReference type="Pfam" id="PF01758">
    <property type="entry name" value="SBF"/>
    <property type="match status" value="1"/>
</dbReference>
<feature type="transmembrane region" description="Helical" evidence="5">
    <location>
        <begin position="260"/>
        <end position="281"/>
    </location>
</feature>
<dbReference type="Proteomes" id="UP000253517">
    <property type="component" value="Unassembled WGS sequence"/>
</dbReference>
<keyword evidence="4 5" id="KW-0472">Membrane</keyword>
<dbReference type="InterPro" id="IPR002657">
    <property type="entry name" value="BilAc:Na_symport/Acr3"/>
</dbReference>
<keyword evidence="2 5" id="KW-0812">Transmembrane</keyword>
<dbReference type="InterPro" id="IPR004710">
    <property type="entry name" value="Bilac:Na_transpt"/>
</dbReference>
<keyword evidence="7" id="KW-1185">Reference proteome</keyword>
<dbReference type="PANTHER" id="PTHR10361:SF24">
    <property type="entry name" value="P3 PROTEIN"/>
    <property type="match status" value="1"/>
</dbReference>
<proteinExistence type="predicted"/>
<evidence type="ECO:0000256" key="5">
    <source>
        <dbReference type="SAM" id="Phobius"/>
    </source>
</evidence>
<evidence type="ECO:0000313" key="6">
    <source>
        <dbReference type="EMBL" id="RCX04873.1"/>
    </source>
</evidence>
<organism evidence="6 7">
    <name type="scientific">Schleiferia thermophila</name>
    <dbReference type="NCBI Taxonomy" id="884107"/>
    <lineage>
        <taxon>Bacteria</taxon>
        <taxon>Pseudomonadati</taxon>
        <taxon>Bacteroidota</taxon>
        <taxon>Flavobacteriia</taxon>
        <taxon>Flavobacteriales</taxon>
        <taxon>Schleiferiaceae</taxon>
        <taxon>Schleiferia</taxon>
    </lineage>
</organism>
<feature type="transmembrane region" description="Helical" evidence="5">
    <location>
        <begin position="69"/>
        <end position="88"/>
    </location>
</feature>
<gene>
    <name evidence="6" type="ORF">DES35_101143</name>
</gene>
<comment type="caution">
    <text evidence="6">The sequence shown here is derived from an EMBL/GenBank/DDBJ whole genome shotgun (WGS) entry which is preliminary data.</text>
</comment>
<comment type="subcellular location">
    <subcellularLocation>
        <location evidence="1">Membrane</location>
        <topology evidence="1">Multi-pass membrane protein</topology>
    </subcellularLocation>
</comment>
<dbReference type="RefSeq" id="WP_114365527.1">
    <property type="nucleotide sequence ID" value="NZ_BHZF01000001.1"/>
</dbReference>